<dbReference type="Pfam" id="PF03062">
    <property type="entry name" value="MBOAT"/>
    <property type="match status" value="1"/>
</dbReference>
<dbReference type="EMBL" id="KV453843">
    <property type="protein sequence ID" value="ODV89195.1"/>
    <property type="molecule type" value="Genomic_DNA"/>
</dbReference>
<feature type="transmembrane region" description="Helical" evidence="12">
    <location>
        <begin position="298"/>
        <end position="316"/>
    </location>
</feature>
<evidence type="ECO:0000313" key="13">
    <source>
        <dbReference type="EMBL" id="ODV89195.1"/>
    </source>
</evidence>
<evidence type="ECO:0000256" key="5">
    <source>
        <dbReference type="ARBA" id="ARBA00022824"/>
    </source>
</evidence>
<keyword evidence="14" id="KW-1185">Reference proteome</keyword>
<evidence type="ECO:0000256" key="12">
    <source>
        <dbReference type="SAM" id="Phobius"/>
    </source>
</evidence>
<evidence type="ECO:0000256" key="1">
    <source>
        <dbReference type="ARBA" id="ARBA00004477"/>
    </source>
</evidence>
<keyword evidence="3 10" id="KW-0808">Transferase</keyword>
<feature type="transmembrane region" description="Helical" evidence="12">
    <location>
        <begin position="342"/>
        <end position="365"/>
    </location>
</feature>
<dbReference type="PANTHER" id="PTHR10408">
    <property type="entry name" value="STEROL O-ACYLTRANSFERASE"/>
    <property type="match status" value="1"/>
</dbReference>
<proteinExistence type="inferred from homology"/>
<dbReference type="OrthoDB" id="10039049at2759"/>
<evidence type="ECO:0000256" key="4">
    <source>
        <dbReference type="ARBA" id="ARBA00022692"/>
    </source>
</evidence>
<keyword evidence="7 10" id="KW-0472">Membrane</keyword>
<feature type="transmembrane region" description="Helical" evidence="12">
    <location>
        <begin position="189"/>
        <end position="208"/>
    </location>
</feature>
<evidence type="ECO:0000256" key="10">
    <source>
        <dbReference type="PIRNR" id="PIRNR000439"/>
    </source>
</evidence>
<dbReference type="GO" id="GO:0005789">
    <property type="term" value="C:endoplasmic reticulum membrane"/>
    <property type="evidence" value="ECO:0007669"/>
    <property type="project" value="UniProtKB-SubCell"/>
</dbReference>
<feature type="transmembrane region" description="Helical" evidence="12">
    <location>
        <begin position="123"/>
        <end position="149"/>
    </location>
</feature>
<evidence type="ECO:0000256" key="11">
    <source>
        <dbReference type="PIRSR" id="PIRSR000439-1"/>
    </source>
</evidence>
<feature type="transmembrane region" description="Helical" evidence="12">
    <location>
        <begin position="155"/>
        <end position="177"/>
    </location>
</feature>
<comment type="subcellular location">
    <subcellularLocation>
        <location evidence="1 10">Endoplasmic reticulum membrane</location>
        <topology evidence="1 10">Multi-pass membrane protein</topology>
    </subcellularLocation>
</comment>
<keyword evidence="5 10" id="KW-0256">Endoplasmic reticulum</keyword>
<dbReference type="AlphaFoldDB" id="A0A1E4TBR6"/>
<evidence type="ECO:0000256" key="9">
    <source>
        <dbReference type="ARBA" id="ARBA00023568"/>
    </source>
</evidence>
<evidence type="ECO:0000256" key="2">
    <source>
        <dbReference type="ARBA" id="ARBA00009010"/>
    </source>
</evidence>
<dbReference type="InterPro" id="IPR004299">
    <property type="entry name" value="MBOAT_fam"/>
</dbReference>
<gene>
    <name evidence="13" type="ORF">CANCADRAFT_32527</name>
</gene>
<feature type="transmembrane region" description="Helical" evidence="12">
    <location>
        <begin position="267"/>
        <end position="286"/>
    </location>
</feature>
<comment type="similarity">
    <text evidence="2 10">Belongs to the membrane-bound acyltransferase family. Sterol o-acyltransferase subfamily.</text>
</comment>
<dbReference type="PANTHER" id="PTHR10408:SF23">
    <property type="entry name" value="STEROL O-ACYLTRANSFERASE 1-RELATED"/>
    <property type="match status" value="1"/>
</dbReference>
<evidence type="ECO:0000256" key="6">
    <source>
        <dbReference type="ARBA" id="ARBA00022989"/>
    </source>
</evidence>
<dbReference type="GO" id="GO:0008204">
    <property type="term" value="P:ergosterol metabolic process"/>
    <property type="evidence" value="ECO:0007669"/>
    <property type="project" value="TreeGrafter"/>
</dbReference>
<dbReference type="InterPro" id="IPR014371">
    <property type="entry name" value="Oat_ACAT_DAG_ARE"/>
</dbReference>
<dbReference type="PIRSF" id="PIRSF000439">
    <property type="entry name" value="Oat_ACAT_DAG_ARE"/>
    <property type="match status" value="1"/>
</dbReference>
<keyword evidence="4 12" id="KW-0812">Transmembrane</keyword>
<reference evidence="14" key="1">
    <citation type="submission" date="2016-02" db="EMBL/GenBank/DDBJ databases">
        <title>Comparative genomics of biotechnologically important yeasts.</title>
        <authorList>
            <consortium name="DOE Joint Genome Institute"/>
            <person name="Riley R."/>
            <person name="Haridas S."/>
            <person name="Wolfe K.H."/>
            <person name="Lopes M.R."/>
            <person name="Hittinger C.T."/>
            <person name="Goker M."/>
            <person name="Salamov A."/>
            <person name="Wisecaver J."/>
            <person name="Long T.M."/>
            <person name="Aerts A.L."/>
            <person name="Barry K."/>
            <person name="Choi C."/>
            <person name="Clum A."/>
            <person name="Coughlan A.Y."/>
            <person name="Deshpande S."/>
            <person name="Douglass A.P."/>
            <person name="Hanson S.J."/>
            <person name="Klenk H.-P."/>
            <person name="Labutti K."/>
            <person name="Lapidus A."/>
            <person name="Lindquist E."/>
            <person name="Lipzen A."/>
            <person name="Meier-Kolthoff J.P."/>
            <person name="Ohm R.A."/>
            <person name="Otillar R.P."/>
            <person name="Pangilinan J."/>
            <person name="Peng Y."/>
            <person name="Rokas A."/>
            <person name="Rosa C.A."/>
            <person name="Scheuner C."/>
            <person name="Sibirny A.A."/>
            <person name="Slot J.C."/>
            <person name="Stielow J.B."/>
            <person name="Sun H."/>
            <person name="Kurtzman C.P."/>
            <person name="Blackwell M."/>
            <person name="Jeffries T.W."/>
            <person name="Grigoriev I.V."/>
        </authorList>
    </citation>
    <scope>NUCLEOTIDE SEQUENCE [LARGE SCALE GENOMIC DNA]</scope>
    <source>
        <strain evidence="14">NRRL Y-17796</strain>
    </source>
</reference>
<evidence type="ECO:0000256" key="7">
    <source>
        <dbReference type="ARBA" id="ARBA00023136"/>
    </source>
</evidence>
<name>A0A1E4TBR6_9ASCO</name>
<evidence type="ECO:0000256" key="3">
    <source>
        <dbReference type="ARBA" id="ARBA00022679"/>
    </source>
</evidence>
<accession>A0A1E4TBR6</accession>
<keyword evidence="8 10" id="KW-0012">Acyltransferase</keyword>
<protein>
    <recommendedName>
        <fullName evidence="10">O-acyltransferase</fullName>
    </recommendedName>
</protein>
<organism evidence="13 14">
    <name type="scientific">Tortispora caseinolytica NRRL Y-17796</name>
    <dbReference type="NCBI Taxonomy" id="767744"/>
    <lineage>
        <taxon>Eukaryota</taxon>
        <taxon>Fungi</taxon>
        <taxon>Dikarya</taxon>
        <taxon>Ascomycota</taxon>
        <taxon>Saccharomycotina</taxon>
        <taxon>Trigonopsidomycetes</taxon>
        <taxon>Trigonopsidales</taxon>
        <taxon>Trigonopsidaceae</taxon>
        <taxon>Tortispora</taxon>
    </lineage>
</organism>
<feature type="active site" evidence="11">
    <location>
        <position position="439"/>
    </location>
</feature>
<feature type="transmembrane region" description="Helical" evidence="12">
    <location>
        <begin position="82"/>
        <end position="102"/>
    </location>
</feature>
<sequence>MIRNNSVSIGKARSHLKTWSPDLSAADVPDKDLQASEISLNETVTRPKTHHRKSSRSIHYDKHLVETKPSLLTQHLSLDSPFFGIYTLAWMIIFMIAVHTFVDNYATKGYVTTFNVVRILNSRLALVAFADLLMYASTYVTFLIHLLVYKGYISWNWLGIVLQNIWQAVFLGISNYIPIYFDFPWTGRVFIVLHSIVLLMKQYSYAFYSGYLSETLKSLKQCQELKTKSEKELQSLSLTPKEVHDTIADLTASLKSYSGSVVYPDNVTLSNFFMFSMYPTVVYYLEYPRTKKINWNQVFLRVLATFGVMGLMIFVAEESMYDNIVKMTHIANEPLMYRIKMYPILLIEIVPSFAIQYLLSFYIIWEAILNAVAELTRFADRRFYGYWWNSVSWDEFARNWNVPVHLFLLRHVYHSSISVMNVSKQTATLMTFFLSSCIHELVMFVIFQRVRGYLLILQMTQLPLVALSRTKFMKDKKILGNIIFWLGIFTGPSLMCTMYLTF</sequence>
<feature type="transmembrane region" description="Helical" evidence="12">
    <location>
        <begin position="482"/>
        <end position="500"/>
    </location>
</feature>
<dbReference type="GO" id="GO:0034737">
    <property type="term" value="F:ergosterol O-acyltransferase activity"/>
    <property type="evidence" value="ECO:0007669"/>
    <property type="project" value="TreeGrafter"/>
</dbReference>
<dbReference type="Proteomes" id="UP000095023">
    <property type="component" value="Unassembled WGS sequence"/>
</dbReference>
<evidence type="ECO:0000256" key="8">
    <source>
        <dbReference type="ARBA" id="ARBA00023315"/>
    </source>
</evidence>
<comment type="function">
    <text evidence="9">Sterol O-acyltransferase that catalyzes the formation of stery esters.</text>
</comment>
<keyword evidence="6 12" id="KW-1133">Transmembrane helix</keyword>
<evidence type="ECO:0000313" key="14">
    <source>
        <dbReference type="Proteomes" id="UP000095023"/>
    </source>
</evidence>